<accession>A0A1B7K3C2</accession>
<gene>
    <name evidence="2" type="ORF">M998_0346</name>
</gene>
<sequence length="109" mass="12208">MMTFIKVIILCSLFGTFSVYALTVDEAKEHGMIGETLSGYLAAVDQNDKDAVKLTDKINHERDLKYSEIAQKNNLKTKDVARIAGQKLVERASSGEYVRGINGQWLKKK</sequence>
<evidence type="ECO:0000313" key="2">
    <source>
        <dbReference type="EMBL" id="OAT54652.1"/>
    </source>
</evidence>
<keyword evidence="1" id="KW-0732">Signal</keyword>
<dbReference type="Pfam" id="PF07027">
    <property type="entry name" value="DUF1318"/>
    <property type="match status" value="1"/>
</dbReference>
<name>A0A1B7K3C2_9GAMM</name>
<reference evidence="2 3" key="1">
    <citation type="submission" date="2016-04" db="EMBL/GenBank/DDBJ databases">
        <title>ATOL: Assembling a taxonomically balanced genome-scale reconstruction of the evolutionary history of the Enterobacteriaceae.</title>
        <authorList>
            <person name="Plunkett G.III."/>
            <person name="Neeno-Eckwall E.C."/>
            <person name="Glasner J.D."/>
            <person name="Perna N.T."/>
        </authorList>
    </citation>
    <scope>NUCLEOTIDE SEQUENCE [LARGE SCALE GENOMIC DNA]</scope>
    <source>
        <strain evidence="2 3">ATCC 35613</strain>
    </source>
</reference>
<dbReference type="InterPro" id="IPR008309">
    <property type="entry name" value="YdbL"/>
</dbReference>
<protein>
    <submittedName>
        <fullName evidence="2">YdbL family protein</fullName>
    </submittedName>
</protein>
<dbReference type="RefSeq" id="WP_068907232.1">
    <property type="nucleotide sequence ID" value="NZ_LXEW01000009.1"/>
</dbReference>
<evidence type="ECO:0000256" key="1">
    <source>
        <dbReference type="SAM" id="SignalP"/>
    </source>
</evidence>
<proteinExistence type="predicted"/>
<dbReference type="PATRIC" id="fig|1354272.4.peg.359"/>
<evidence type="ECO:0000313" key="3">
    <source>
        <dbReference type="Proteomes" id="UP000078224"/>
    </source>
</evidence>
<comment type="caution">
    <text evidence="2">The sequence shown here is derived from an EMBL/GenBank/DDBJ whole genome shotgun (WGS) entry which is preliminary data.</text>
</comment>
<keyword evidence="3" id="KW-1185">Reference proteome</keyword>
<dbReference type="PIRSF" id="PIRSF025560">
    <property type="entry name" value="UCP025560"/>
    <property type="match status" value="1"/>
</dbReference>
<dbReference type="Proteomes" id="UP000078224">
    <property type="component" value="Unassembled WGS sequence"/>
</dbReference>
<dbReference type="AlphaFoldDB" id="A0A1B7K3C2"/>
<organism evidence="2 3">
    <name type="scientific">Providencia heimbachae ATCC 35613</name>
    <dbReference type="NCBI Taxonomy" id="1354272"/>
    <lineage>
        <taxon>Bacteria</taxon>
        <taxon>Pseudomonadati</taxon>
        <taxon>Pseudomonadota</taxon>
        <taxon>Gammaproteobacteria</taxon>
        <taxon>Enterobacterales</taxon>
        <taxon>Morganellaceae</taxon>
        <taxon>Providencia</taxon>
    </lineage>
</organism>
<dbReference type="EMBL" id="LXEW01000009">
    <property type="protein sequence ID" value="OAT54652.1"/>
    <property type="molecule type" value="Genomic_DNA"/>
</dbReference>
<feature type="signal peptide" evidence="1">
    <location>
        <begin position="1"/>
        <end position="21"/>
    </location>
</feature>
<dbReference type="OrthoDB" id="9798130at2"/>
<feature type="chain" id="PRO_5008595796" evidence="1">
    <location>
        <begin position="22"/>
        <end position="109"/>
    </location>
</feature>